<feature type="domain" description="Gfo/Idh/MocA-like oxidoreductase N-terminal" evidence="2">
    <location>
        <begin position="4"/>
        <end position="123"/>
    </location>
</feature>
<comment type="caution">
    <text evidence="3">The sequence shown here is derived from an EMBL/GenBank/DDBJ whole genome shotgun (WGS) entry which is preliminary data.</text>
</comment>
<dbReference type="InParanoid" id="A0A540VJ81"/>
<dbReference type="OrthoDB" id="9781031at2"/>
<protein>
    <submittedName>
        <fullName evidence="3">Gfo/Idh/MocA family oxidoreductase</fullName>
    </submittedName>
</protein>
<dbReference type="PANTHER" id="PTHR43818">
    <property type="entry name" value="BCDNA.GH03377"/>
    <property type="match status" value="1"/>
</dbReference>
<dbReference type="EMBL" id="VIGC01000006">
    <property type="protein sequence ID" value="TQE96817.1"/>
    <property type="molecule type" value="Genomic_DNA"/>
</dbReference>
<dbReference type="PANTHER" id="PTHR43818:SF11">
    <property type="entry name" value="BCDNA.GH03377"/>
    <property type="match status" value="1"/>
</dbReference>
<keyword evidence="1" id="KW-0560">Oxidoreductase</keyword>
<dbReference type="InterPro" id="IPR000683">
    <property type="entry name" value="Gfo/Idh/MocA-like_OxRdtase_N"/>
</dbReference>
<sequence>MSPVKIGVVGCGAIAQVHHLPNLSDLPDLFQVTAVCDVSPGAAAYVARKFHVPHHFTDYRDLLAADVDAVLLCQSDPKTEVAVAALEAGKHLFIEKPMCFSLEEADAIIDARRRAGTVGQVGYMKVYDPAYEYARREVAGMANIRFVQVNHLHPRNELHLRQFDIRRFNDVPAGVMEATQAARRAARQQAIGEVSPAVERAFHLMAGSMIHDLYGMRVMLGLPAEIISSEIWLDGRAVSATLAYPNGARCVASWVDLPDLWDFKETLEVYGDDKRVIVSYPTGFARGILSAVTVQGIDEEGITFRREPALDWESAFVRELRHFHQCITQGIPCRTPVESARDDIRLIIQLVEAYKARHQAT</sequence>
<evidence type="ECO:0000259" key="2">
    <source>
        <dbReference type="Pfam" id="PF01408"/>
    </source>
</evidence>
<dbReference type="Proteomes" id="UP000317371">
    <property type="component" value="Unassembled WGS sequence"/>
</dbReference>
<proteinExistence type="predicted"/>
<accession>A0A540VJ81</accession>
<evidence type="ECO:0000313" key="3">
    <source>
        <dbReference type="EMBL" id="TQE96817.1"/>
    </source>
</evidence>
<dbReference type="Gene3D" id="3.30.360.10">
    <property type="entry name" value="Dihydrodipicolinate Reductase, domain 2"/>
    <property type="match status" value="1"/>
</dbReference>
<dbReference type="GO" id="GO:0000166">
    <property type="term" value="F:nucleotide binding"/>
    <property type="evidence" value="ECO:0007669"/>
    <property type="project" value="InterPro"/>
</dbReference>
<dbReference type="InterPro" id="IPR036291">
    <property type="entry name" value="NAD(P)-bd_dom_sf"/>
</dbReference>
<evidence type="ECO:0000256" key="1">
    <source>
        <dbReference type="ARBA" id="ARBA00023002"/>
    </source>
</evidence>
<name>A0A540VJ81_9CHLR</name>
<dbReference type="RefSeq" id="WP_141609189.1">
    <property type="nucleotide sequence ID" value="NZ_VIGC02000006.1"/>
</dbReference>
<dbReference type="SUPFAM" id="SSF55347">
    <property type="entry name" value="Glyceraldehyde-3-phosphate dehydrogenase-like, C-terminal domain"/>
    <property type="match status" value="1"/>
</dbReference>
<dbReference type="AlphaFoldDB" id="A0A540VJ81"/>
<organism evidence="3 4">
    <name type="scientific">Litorilinea aerophila</name>
    <dbReference type="NCBI Taxonomy" id="1204385"/>
    <lineage>
        <taxon>Bacteria</taxon>
        <taxon>Bacillati</taxon>
        <taxon>Chloroflexota</taxon>
        <taxon>Caldilineae</taxon>
        <taxon>Caldilineales</taxon>
        <taxon>Caldilineaceae</taxon>
        <taxon>Litorilinea</taxon>
    </lineage>
</organism>
<dbReference type="SUPFAM" id="SSF51735">
    <property type="entry name" value="NAD(P)-binding Rossmann-fold domains"/>
    <property type="match status" value="1"/>
</dbReference>
<keyword evidence="4" id="KW-1185">Reference proteome</keyword>
<reference evidence="3 4" key="1">
    <citation type="submission" date="2019-06" db="EMBL/GenBank/DDBJ databases">
        <title>Genome sequence of Litorilinea aerophila BAA-2444.</title>
        <authorList>
            <person name="Maclea K.S."/>
            <person name="Maurais E.G."/>
            <person name="Iannazzi L.C."/>
        </authorList>
    </citation>
    <scope>NUCLEOTIDE SEQUENCE [LARGE SCALE GENOMIC DNA]</scope>
    <source>
        <strain evidence="3 4">ATCC BAA-2444</strain>
    </source>
</reference>
<dbReference type="Gene3D" id="3.40.50.720">
    <property type="entry name" value="NAD(P)-binding Rossmann-like Domain"/>
    <property type="match status" value="1"/>
</dbReference>
<gene>
    <name evidence="3" type="ORF">FKZ61_06045</name>
</gene>
<dbReference type="Pfam" id="PF01408">
    <property type="entry name" value="GFO_IDH_MocA"/>
    <property type="match status" value="1"/>
</dbReference>
<dbReference type="InterPro" id="IPR050463">
    <property type="entry name" value="Gfo/Idh/MocA_oxidrdct_glycsds"/>
</dbReference>
<dbReference type="GO" id="GO:0016491">
    <property type="term" value="F:oxidoreductase activity"/>
    <property type="evidence" value="ECO:0007669"/>
    <property type="project" value="UniProtKB-KW"/>
</dbReference>
<evidence type="ECO:0000313" key="4">
    <source>
        <dbReference type="Proteomes" id="UP000317371"/>
    </source>
</evidence>